<dbReference type="PANTHER" id="PTHR42781">
    <property type="entry name" value="SPERMIDINE/PUTRESCINE IMPORT ATP-BINDING PROTEIN POTA"/>
    <property type="match status" value="1"/>
</dbReference>
<gene>
    <name evidence="3" type="ORF">V6256_15635</name>
</gene>
<comment type="caution">
    <text evidence="3">The sequence shown here is derived from an EMBL/GenBank/DDBJ whole genome shotgun (WGS) entry which is preliminary data.</text>
</comment>
<keyword evidence="1" id="KW-0813">Transport</keyword>
<feature type="domain" description="ABC transporter" evidence="2">
    <location>
        <begin position="1"/>
        <end position="71"/>
    </location>
</feature>
<keyword evidence="3" id="KW-0547">Nucleotide-binding</keyword>
<proteinExistence type="predicted"/>
<evidence type="ECO:0000256" key="1">
    <source>
        <dbReference type="ARBA" id="ARBA00022448"/>
    </source>
</evidence>
<feature type="non-terminal residue" evidence="3">
    <location>
        <position position="75"/>
    </location>
</feature>
<dbReference type="SUPFAM" id="SSF52540">
    <property type="entry name" value="P-loop containing nucleoside triphosphate hydrolases"/>
    <property type="match status" value="1"/>
</dbReference>
<name>A0ABU9GUX1_9GAMM</name>
<evidence type="ECO:0000313" key="4">
    <source>
        <dbReference type="Proteomes" id="UP001369082"/>
    </source>
</evidence>
<accession>A0ABU9GUX1</accession>
<dbReference type="Gene3D" id="3.40.50.300">
    <property type="entry name" value="P-loop containing nucleotide triphosphate hydrolases"/>
    <property type="match status" value="1"/>
</dbReference>
<keyword evidence="3" id="KW-0067">ATP-binding</keyword>
<dbReference type="EMBL" id="JBAKAZ010000297">
    <property type="protein sequence ID" value="MEL0631004.1"/>
    <property type="molecule type" value="Genomic_DNA"/>
</dbReference>
<sequence>LRIKRGDFVSFIGPSGCGKTSLLRVIADLERRTSGTLKVNGTDAEDARLNRLYWYVFQAPALLPWRYIEQNCALP</sequence>
<dbReference type="PANTHER" id="PTHR42781:SF4">
    <property type="entry name" value="SPERMIDINE_PUTRESCINE IMPORT ATP-BINDING PROTEIN POTA"/>
    <property type="match status" value="1"/>
</dbReference>
<organism evidence="3 4">
    <name type="scientific">Psychromonas aquatilis</name>
    <dbReference type="NCBI Taxonomy" id="2005072"/>
    <lineage>
        <taxon>Bacteria</taxon>
        <taxon>Pseudomonadati</taxon>
        <taxon>Pseudomonadota</taxon>
        <taxon>Gammaproteobacteria</taxon>
        <taxon>Alteromonadales</taxon>
        <taxon>Psychromonadaceae</taxon>
        <taxon>Psychromonas</taxon>
    </lineage>
</organism>
<dbReference type="Pfam" id="PF00005">
    <property type="entry name" value="ABC_tran"/>
    <property type="match status" value="1"/>
</dbReference>
<protein>
    <submittedName>
        <fullName evidence="3">ATP-binding cassette domain-containing protein</fullName>
    </submittedName>
</protein>
<reference evidence="3 4" key="1">
    <citation type="submission" date="2024-02" db="EMBL/GenBank/DDBJ databases">
        <title>Bacteria isolated from the canopy kelp, Nereocystis luetkeana.</title>
        <authorList>
            <person name="Pfister C.A."/>
            <person name="Younker I.T."/>
            <person name="Light S.H."/>
        </authorList>
    </citation>
    <scope>NUCLEOTIDE SEQUENCE [LARGE SCALE GENOMIC DNA]</scope>
    <source>
        <strain evidence="3 4">TI.1.05</strain>
    </source>
</reference>
<dbReference type="GO" id="GO:0005524">
    <property type="term" value="F:ATP binding"/>
    <property type="evidence" value="ECO:0007669"/>
    <property type="project" value="UniProtKB-KW"/>
</dbReference>
<evidence type="ECO:0000313" key="3">
    <source>
        <dbReference type="EMBL" id="MEL0631004.1"/>
    </source>
</evidence>
<dbReference type="InterPro" id="IPR003439">
    <property type="entry name" value="ABC_transporter-like_ATP-bd"/>
</dbReference>
<dbReference type="Proteomes" id="UP001369082">
    <property type="component" value="Unassembled WGS sequence"/>
</dbReference>
<keyword evidence="4" id="KW-1185">Reference proteome</keyword>
<feature type="non-terminal residue" evidence="3">
    <location>
        <position position="1"/>
    </location>
</feature>
<evidence type="ECO:0000259" key="2">
    <source>
        <dbReference type="Pfam" id="PF00005"/>
    </source>
</evidence>
<dbReference type="InterPro" id="IPR050093">
    <property type="entry name" value="ABC_SmlMolc_Importer"/>
</dbReference>
<dbReference type="InterPro" id="IPR027417">
    <property type="entry name" value="P-loop_NTPase"/>
</dbReference>
<dbReference type="RefSeq" id="WP_341599150.1">
    <property type="nucleotide sequence ID" value="NZ_JBAKAZ010000297.1"/>
</dbReference>